<dbReference type="InterPro" id="IPR038129">
    <property type="entry name" value="Nanos_sf"/>
</dbReference>
<evidence type="ECO:0000256" key="7">
    <source>
        <dbReference type="ARBA" id="ARBA00022884"/>
    </source>
</evidence>
<dbReference type="AlphaFoldDB" id="A0AAE0STP3"/>
<evidence type="ECO:0000256" key="1">
    <source>
        <dbReference type="ARBA" id="ARBA00004496"/>
    </source>
</evidence>
<evidence type="ECO:0000256" key="4">
    <source>
        <dbReference type="ARBA" id="ARBA00022771"/>
    </source>
</evidence>
<dbReference type="GO" id="GO:0008270">
    <property type="term" value="F:zinc ion binding"/>
    <property type="evidence" value="ECO:0007669"/>
    <property type="project" value="UniProtKB-KW"/>
</dbReference>
<name>A0AAE0STP3_9BIVA</name>
<evidence type="ECO:0000259" key="9">
    <source>
        <dbReference type="PROSITE" id="PS51522"/>
    </source>
</evidence>
<accession>A0AAE0STP3</accession>
<reference evidence="10" key="3">
    <citation type="submission" date="2023-05" db="EMBL/GenBank/DDBJ databases">
        <authorList>
            <person name="Smith C.H."/>
        </authorList>
    </citation>
    <scope>NUCLEOTIDE SEQUENCE</scope>
    <source>
        <strain evidence="10">CHS0354</strain>
        <tissue evidence="10">Mantle</tissue>
    </source>
</reference>
<dbReference type="Pfam" id="PF05741">
    <property type="entry name" value="zf-nanos"/>
    <property type="match status" value="1"/>
</dbReference>
<reference evidence="10" key="2">
    <citation type="journal article" date="2021" name="Genome Biol. Evol.">
        <title>Developing a high-quality reference genome for a parasitic bivalve with doubly uniparental inheritance (Bivalvia: Unionida).</title>
        <authorList>
            <person name="Smith C.H."/>
        </authorList>
    </citation>
    <scope>NUCLEOTIDE SEQUENCE</scope>
    <source>
        <strain evidence="10">CHS0354</strain>
        <tissue evidence="10">Mantle</tissue>
    </source>
</reference>
<reference evidence="10" key="1">
    <citation type="journal article" date="2021" name="Genome Biol. Evol.">
        <title>A High-Quality Reference Genome for a Parasitic Bivalve with Doubly Uniparental Inheritance (Bivalvia: Unionida).</title>
        <authorList>
            <person name="Smith C.H."/>
        </authorList>
    </citation>
    <scope>NUCLEOTIDE SEQUENCE</scope>
    <source>
        <strain evidence="10">CHS0354</strain>
    </source>
</reference>
<dbReference type="Proteomes" id="UP001195483">
    <property type="component" value="Unassembled WGS sequence"/>
</dbReference>
<sequence length="202" mass="23060">MDSYKLFQDYLGLTTIVWANDLQAHMEEIMLQPWQEKDSNDLGISVDHFSAFDPLELMRLDARDDFQSNGIDADLDELDMYQQQLREQTTVEKLIVESTDNPVLMEYLALKEKRRARKQKKCCAFCKNNGEPASVYQSHVLKDSEGRVTCPILRKYTCPFCGVSGDNAHTIRYCPKNEGDAPGLALLKTSRLSTGKRRSISK</sequence>
<feature type="domain" description="Nanos-type" evidence="9">
    <location>
        <begin position="122"/>
        <end position="176"/>
    </location>
</feature>
<dbReference type="FunFam" id="4.10.60.30:FF:000001">
    <property type="entry name" value="nanos homolog 3"/>
    <property type="match status" value="1"/>
</dbReference>
<proteinExistence type="inferred from homology"/>
<dbReference type="GO" id="GO:0005737">
    <property type="term" value="C:cytoplasm"/>
    <property type="evidence" value="ECO:0007669"/>
    <property type="project" value="UniProtKB-SubCell"/>
</dbReference>
<dbReference type="PANTHER" id="PTHR12887">
    <property type="entry name" value="NANOS PROTEIN"/>
    <property type="match status" value="1"/>
</dbReference>
<keyword evidence="6 8" id="KW-0810">Translation regulation</keyword>
<evidence type="ECO:0000256" key="8">
    <source>
        <dbReference type="PROSITE-ProRule" id="PRU00855"/>
    </source>
</evidence>
<keyword evidence="7 8" id="KW-0694">RNA-binding</keyword>
<keyword evidence="5" id="KW-0862">Zinc</keyword>
<evidence type="ECO:0000313" key="11">
    <source>
        <dbReference type="Proteomes" id="UP001195483"/>
    </source>
</evidence>
<comment type="subcellular location">
    <subcellularLocation>
        <location evidence="1">Cytoplasm</location>
    </subcellularLocation>
</comment>
<dbReference type="Gene3D" id="4.10.60.30">
    <property type="entry name" value="Nanos, RNA-binding domain"/>
    <property type="match status" value="1"/>
</dbReference>
<evidence type="ECO:0000256" key="3">
    <source>
        <dbReference type="ARBA" id="ARBA00022723"/>
    </source>
</evidence>
<keyword evidence="11" id="KW-1185">Reference proteome</keyword>
<protein>
    <recommendedName>
        <fullName evidence="9">Nanos-type domain-containing protein</fullName>
    </recommendedName>
</protein>
<keyword evidence="2" id="KW-0963">Cytoplasm</keyword>
<keyword evidence="4 8" id="KW-0863">Zinc-finger</keyword>
<dbReference type="EMBL" id="JAEAOA010000432">
    <property type="protein sequence ID" value="KAK3597753.1"/>
    <property type="molecule type" value="Genomic_DNA"/>
</dbReference>
<evidence type="ECO:0000256" key="6">
    <source>
        <dbReference type="ARBA" id="ARBA00022845"/>
    </source>
</evidence>
<evidence type="ECO:0000256" key="5">
    <source>
        <dbReference type="ARBA" id="ARBA00022833"/>
    </source>
</evidence>
<comment type="caution">
    <text evidence="10">The sequence shown here is derived from an EMBL/GenBank/DDBJ whole genome shotgun (WGS) entry which is preliminary data.</text>
</comment>
<evidence type="ECO:0000313" key="10">
    <source>
        <dbReference type="EMBL" id="KAK3597753.1"/>
    </source>
</evidence>
<evidence type="ECO:0000256" key="2">
    <source>
        <dbReference type="ARBA" id="ARBA00022490"/>
    </source>
</evidence>
<keyword evidence="3" id="KW-0479">Metal-binding</keyword>
<dbReference type="InterPro" id="IPR008705">
    <property type="entry name" value="Nanos/Xcar2"/>
</dbReference>
<dbReference type="GO" id="GO:0006417">
    <property type="term" value="P:regulation of translation"/>
    <property type="evidence" value="ECO:0007669"/>
    <property type="project" value="UniProtKB-UniRule"/>
</dbReference>
<organism evidence="10 11">
    <name type="scientific">Potamilus streckersoni</name>
    <dbReference type="NCBI Taxonomy" id="2493646"/>
    <lineage>
        <taxon>Eukaryota</taxon>
        <taxon>Metazoa</taxon>
        <taxon>Spiralia</taxon>
        <taxon>Lophotrochozoa</taxon>
        <taxon>Mollusca</taxon>
        <taxon>Bivalvia</taxon>
        <taxon>Autobranchia</taxon>
        <taxon>Heteroconchia</taxon>
        <taxon>Palaeoheterodonta</taxon>
        <taxon>Unionida</taxon>
        <taxon>Unionoidea</taxon>
        <taxon>Unionidae</taxon>
        <taxon>Ambleminae</taxon>
        <taxon>Lampsilini</taxon>
        <taxon>Potamilus</taxon>
    </lineage>
</organism>
<dbReference type="GO" id="GO:0003723">
    <property type="term" value="F:RNA binding"/>
    <property type="evidence" value="ECO:0007669"/>
    <property type="project" value="UniProtKB-UniRule"/>
</dbReference>
<comment type="similarity">
    <text evidence="8">Belongs to the nanos family.</text>
</comment>
<gene>
    <name evidence="10" type="ORF">CHS0354_006110</name>
</gene>
<dbReference type="InterPro" id="IPR024161">
    <property type="entry name" value="Znf_nanos-typ"/>
</dbReference>
<dbReference type="PROSITE" id="PS51522">
    <property type="entry name" value="ZF_NANOS"/>
    <property type="match status" value="1"/>
</dbReference>